<organism evidence="1 2">
    <name type="scientific">Rhizophagus irregularis</name>
    <dbReference type="NCBI Taxonomy" id="588596"/>
    <lineage>
        <taxon>Eukaryota</taxon>
        <taxon>Fungi</taxon>
        <taxon>Fungi incertae sedis</taxon>
        <taxon>Mucoromycota</taxon>
        <taxon>Glomeromycotina</taxon>
        <taxon>Glomeromycetes</taxon>
        <taxon>Glomerales</taxon>
        <taxon>Glomeraceae</taxon>
        <taxon>Rhizophagus</taxon>
    </lineage>
</organism>
<dbReference type="Proteomes" id="UP000234323">
    <property type="component" value="Unassembled WGS sequence"/>
</dbReference>
<name>A0A2I1HC25_9GLOM</name>
<gene>
    <name evidence="1" type="ORF">RhiirA4_507246</name>
</gene>
<comment type="caution">
    <text evidence="1">The sequence shown here is derived from an EMBL/GenBank/DDBJ whole genome shotgun (WGS) entry which is preliminary data.</text>
</comment>
<evidence type="ECO:0000313" key="1">
    <source>
        <dbReference type="EMBL" id="PKY56436.1"/>
    </source>
</evidence>
<accession>A0A2I1HC25</accession>
<proteinExistence type="predicted"/>
<dbReference type="AlphaFoldDB" id="A0A2I1HC25"/>
<sequence>MDNNSSHNNNFTSGNLPGFQTVPNVYNGVNASCNYTDDFSLMKDDTPVNNNNTNQDSIYSNENVVPTSHSANGSHVPQYIGQQILYQNSPQPIGNVSSPPNSLNMVNSTQANNSEIFGFDIPGFKIITIPISSPTSLNMTHHYSLDIPGFKIIIIPIATN</sequence>
<protein>
    <submittedName>
        <fullName evidence="1">Uncharacterized protein</fullName>
    </submittedName>
</protein>
<evidence type="ECO:0000313" key="2">
    <source>
        <dbReference type="Proteomes" id="UP000234323"/>
    </source>
</evidence>
<keyword evidence="2" id="KW-1185">Reference proteome</keyword>
<reference evidence="1 2" key="1">
    <citation type="submission" date="2015-10" db="EMBL/GenBank/DDBJ databases">
        <title>Genome analyses suggest a sexual origin of heterokaryosis in a supposedly ancient asexual fungus.</title>
        <authorList>
            <person name="Ropars J."/>
            <person name="Sedzielewska K."/>
            <person name="Noel J."/>
            <person name="Charron P."/>
            <person name="Farinelli L."/>
            <person name="Marton T."/>
            <person name="Kruger M."/>
            <person name="Pelin A."/>
            <person name="Brachmann A."/>
            <person name="Corradi N."/>
        </authorList>
    </citation>
    <scope>NUCLEOTIDE SEQUENCE [LARGE SCALE GENOMIC DNA]</scope>
    <source>
        <strain evidence="1 2">A4</strain>
    </source>
</reference>
<dbReference type="EMBL" id="LLXI01002182">
    <property type="protein sequence ID" value="PKY56436.1"/>
    <property type="molecule type" value="Genomic_DNA"/>
</dbReference>